<reference evidence="1" key="1">
    <citation type="submission" date="2015-04" db="EMBL/GenBank/DDBJ databases">
        <title>The genome sequence of the plant pathogenic Rhizarian Plasmodiophora brassicae reveals insights in its biotrophic life cycle and the origin of chitin synthesis.</title>
        <authorList>
            <person name="Schwelm A."/>
            <person name="Fogelqvist J."/>
            <person name="Knaust A."/>
            <person name="Julke S."/>
            <person name="Lilja T."/>
            <person name="Dhandapani V."/>
            <person name="Bonilla-Rosso G."/>
            <person name="Karlsson M."/>
            <person name="Shevchenko A."/>
            <person name="Choi S.R."/>
            <person name="Kim H.G."/>
            <person name="Park J.Y."/>
            <person name="Lim Y.P."/>
            <person name="Ludwig-Muller J."/>
            <person name="Dixelius C."/>
        </authorList>
    </citation>
    <scope>NUCLEOTIDE SEQUENCE</scope>
    <source>
        <tissue evidence="1">Potato root galls</tissue>
    </source>
</reference>
<accession>A0A0H5QJW9</accession>
<sequence length="119" mass="13704">MRERWADQYCLIVVRQLRYALTPEVSRRLCQFCKGVIGLRYGIAPFLTRRNSLPPNPASSEVRTYFCSELVAAAYKSIEYLRRDLSSARYSPGMFSASYNLQLIENELGPEIELVFSPK</sequence>
<dbReference type="EMBL" id="HACM01001948">
    <property type="protein sequence ID" value="CRZ02390.1"/>
    <property type="molecule type" value="Transcribed_RNA"/>
</dbReference>
<dbReference type="PANTHER" id="PTHR47112">
    <property type="entry name" value="PX DOMAIN-CONTAINING PROTEIN"/>
    <property type="match status" value="1"/>
</dbReference>
<dbReference type="SUPFAM" id="SSF54001">
    <property type="entry name" value="Cysteine proteinases"/>
    <property type="match status" value="1"/>
</dbReference>
<dbReference type="Gene3D" id="3.90.1720.10">
    <property type="entry name" value="endopeptidase domain like (from Nostoc punctiforme)"/>
    <property type="match status" value="1"/>
</dbReference>
<dbReference type="AlphaFoldDB" id="A0A0H5QJW9"/>
<evidence type="ECO:0000313" key="1">
    <source>
        <dbReference type="EMBL" id="CRZ02390.1"/>
    </source>
</evidence>
<protein>
    <submittedName>
        <fullName evidence="1">Uncharacterized protein</fullName>
    </submittedName>
</protein>
<dbReference type="InterPro" id="IPR038765">
    <property type="entry name" value="Papain-like_cys_pep_sf"/>
</dbReference>
<dbReference type="PANTHER" id="PTHR47112:SF1">
    <property type="entry name" value="PX DOMAIN-CONTAINING PROTEIN"/>
    <property type="match status" value="1"/>
</dbReference>
<organism evidence="1">
    <name type="scientific">Spongospora subterranea</name>
    <dbReference type="NCBI Taxonomy" id="70186"/>
    <lineage>
        <taxon>Eukaryota</taxon>
        <taxon>Sar</taxon>
        <taxon>Rhizaria</taxon>
        <taxon>Endomyxa</taxon>
        <taxon>Phytomyxea</taxon>
        <taxon>Plasmodiophorida</taxon>
        <taxon>Plasmodiophoridae</taxon>
        <taxon>Spongospora</taxon>
    </lineage>
</organism>
<name>A0A0H5QJW9_9EUKA</name>
<proteinExistence type="predicted"/>